<evidence type="ECO:0000313" key="4">
    <source>
        <dbReference type="Proteomes" id="UP001596540"/>
    </source>
</evidence>
<dbReference type="InterPro" id="IPR036928">
    <property type="entry name" value="AS_sf"/>
</dbReference>
<evidence type="ECO:0000256" key="1">
    <source>
        <dbReference type="ARBA" id="ARBA00009199"/>
    </source>
</evidence>
<keyword evidence="4" id="KW-1185">Reference proteome</keyword>
<dbReference type="InterPro" id="IPR020556">
    <property type="entry name" value="Amidase_CS"/>
</dbReference>
<evidence type="ECO:0000259" key="2">
    <source>
        <dbReference type="Pfam" id="PF01425"/>
    </source>
</evidence>
<dbReference type="InterPro" id="IPR000120">
    <property type="entry name" value="Amidase"/>
</dbReference>
<accession>A0ABW2KHN4</accession>
<dbReference type="SUPFAM" id="SSF75304">
    <property type="entry name" value="Amidase signature (AS) enzymes"/>
    <property type="match status" value="1"/>
</dbReference>
<protein>
    <submittedName>
        <fullName evidence="3">Amidase</fullName>
    </submittedName>
</protein>
<dbReference type="Gene3D" id="3.90.1300.10">
    <property type="entry name" value="Amidase signature (AS) domain"/>
    <property type="match status" value="1"/>
</dbReference>
<dbReference type="InterPro" id="IPR023631">
    <property type="entry name" value="Amidase_dom"/>
</dbReference>
<sequence length="475" mass="50382">MTDIHDLTAIQQVTAVRRRELSPVEITEHYLARIDRLNEQVGAYVTVAAEPARQQARMAEKRQLTDPPDRLPPLLGLPVPIKDLDMVAGLPWTQGTRLYAEQTAPADELFVERLRAAGTVMLGKTNTPEFGLPCYTEGTVAPPARTPWDLARSAGGSSGGAAAAVAAGLAPVAQGSDGGGSIRIPASVCGLFGIKPSRGRISAAPRRADLFGLATTGPLARTVRDAALLLDAMVVSAPGDLYSAPGPPAGQTFLDQADRDPGRLRVARFSVPPVSGVRPHPDVLAAHDSAAALLADLGHDVEEIDTPFDDTLFTLFEEVWAGLASAAPVPPGAEDRLQPITRWLRERADRSSVRAFLTAAAGLQQQVRAALPRLAPFDAVLTPTLASPPVPLGFFTRSGPEEEFRAMVHFTPYTSMYNVTGQPAVNVPLHVNDAGLPIGVMLAGRPGDEATLISLSAQLEAARPWIGRTPPLWSQ</sequence>
<reference evidence="4" key="1">
    <citation type="journal article" date="2019" name="Int. J. Syst. Evol. Microbiol.">
        <title>The Global Catalogue of Microorganisms (GCM) 10K type strain sequencing project: providing services to taxonomists for standard genome sequencing and annotation.</title>
        <authorList>
            <consortium name="The Broad Institute Genomics Platform"/>
            <consortium name="The Broad Institute Genome Sequencing Center for Infectious Disease"/>
            <person name="Wu L."/>
            <person name="Ma J."/>
        </authorList>
    </citation>
    <scope>NUCLEOTIDE SEQUENCE [LARGE SCALE GENOMIC DNA]</scope>
    <source>
        <strain evidence="4">CGMCC 4.7382</strain>
    </source>
</reference>
<dbReference type="PROSITE" id="PS00571">
    <property type="entry name" value="AMIDASES"/>
    <property type="match status" value="1"/>
</dbReference>
<comment type="caution">
    <text evidence="3">The sequence shown here is derived from an EMBL/GenBank/DDBJ whole genome shotgun (WGS) entry which is preliminary data.</text>
</comment>
<name>A0ABW2KHN4_9ACTN</name>
<dbReference type="Proteomes" id="UP001596540">
    <property type="component" value="Unassembled WGS sequence"/>
</dbReference>
<comment type="similarity">
    <text evidence="1">Belongs to the amidase family.</text>
</comment>
<dbReference type="EMBL" id="JBHTBH010000006">
    <property type="protein sequence ID" value="MFC7328766.1"/>
    <property type="molecule type" value="Genomic_DNA"/>
</dbReference>
<feature type="domain" description="Amidase" evidence="2">
    <location>
        <begin position="25"/>
        <end position="452"/>
    </location>
</feature>
<gene>
    <name evidence="3" type="ORF">ACFQRF_13530</name>
</gene>
<dbReference type="RefSeq" id="WP_379871427.1">
    <property type="nucleotide sequence ID" value="NZ_JBHTBH010000006.1"/>
</dbReference>
<proteinExistence type="inferred from homology"/>
<dbReference type="PANTHER" id="PTHR11895:SF7">
    <property type="entry name" value="GLUTAMYL-TRNA(GLN) AMIDOTRANSFERASE SUBUNIT A, MITOCHONDRIAL"/>
    <property type="match status" value="1"/>
</dbReference>
<evidence type="ECO:0000313" key="3">
    <source>
        <dbReference type="EMBL" id="MFC7328766.1"/>
    </source>
</evidence>
<dbReference type="Pfam" id="PF01425">
    <property type="entry name" value="Amidase"/>
    <property type="match status" value="1"/>
</dbReference>
<organism evidence="3 4">
    <name type="scientific">Marinactinospora rubrisoli</name>
    <dbReference type="NCBI Taxonomy" id="2715399"/>
    <lineage>
        <taxon>Bacteria</taxon>
        <taxon>Bacillati</taxon>
        <taxon>Actinomycetota</taxon>
        <taxon>Actinomycetes</taxon>
        <taxon>Streptosporangiales</taxon>
        <taxon>Nocardiopsidaceae</taxon>
        <taxon>Marinactinospora</taxon>
    </lineage>
</organism>
<dbReference type="PANTHER" id="PTHR11895">
    <property type="entry name" value="TRANSAMIDASE"/>
    <property type="match status" value="1"/>
</dbReference>